<evidence type="ECO:0000256" key="6">
    <source>
        <dbReference type="ARBA" id="ARBA00022840"/>
    </source>
</evidence>
<reference evidence="12" key="3">
    <citation type="submission" date="2024-01" db="EMBL/GenBank/DDBJ databases">
        <authorList>
            <person name="Coelho M.A."/>
            <person name="David-Palma M."/>
            <person name="Shea T."/>
            <person name="Sun S."/>
            <person name="Cuomo C.A."/>
            <person name="Heitman J."/>
        </authorList>
    </citation>
    <scope>NUCLEOTIDE SEQUENCE</scope>
    <source>
        <strain evidence="12">CBS 7841</strain>
    </source>
</reference>
<evidence type="ECO:0000256" key="9">
    <source>
        <dbReference type="SAM" id="MobiDB-lite"/>
    </source>
</evidence>
<dbReference type="Gene3D" id="3.30.1120.30">
    <property type="entry name" value="POLO box domain"/>
    <property type="match status" value="2"/>
</dbReference>
<dbReference type="InterPro" id="IPR000959">
    <property type="entry name" value="POLO_box_dom"/>
</dbReference>
<sequence>MAAVATTQGASVAAKKEKVVPPTPPLKIRDRDRGCEYMRVGFLGEGGFARVFEVQDQRGTRRAVKVVNKASIKTKKNKTKLWAEIKLHQMLGHPNVVRFDDCFEDEENVYMILELCHHGSLMDLLRRRKRYSEPEARYYLVELIAACQYMHQMNVIHRDLKLGNLFLDENMDIKVGDFGLAALIEKPGDRKKTICGTPNYIAPEVLFDTANGHSFEVDVWSVGVILYTLLIGKPPFQTKDVKAIYKRIRENRYEFPADKKISASAQDLIMSILHTNPDKRPTLDTILRHRWFLDGPFPAFIPASANDFIPEFKHISPTQSRHNFVTLCQKSKIGVSQSINVEPPRQRIALGPSIMQQERDFKDAVQPDSPISALLKSARQPLVQAPAAIKEPSLLRKLSAAGAAATLSPAKRGHAGKENYDLGKRHGGMERLGEENEEDEVSAEEQPKINLGRETEIAQQKARIVSQMAAERQLYIEALEKASEGADSAKKQVYQEAIARAATAPRGTVPLAATLAQSKATATTTPPSDNPSKYGRYPTHDPTNHLTEKTRDYKSSLFESFGQNLSTGLALSQTEEGFHTPEIEADPEPPKVFVVSWLDYCTKYGMGFAMTDGTVSVHFNDSTSLVLAPGKRHFDDIRPAGGDDLSQNIRRNHSIDRYSPDLKNKVYLLKHFENYMLDKLFGDQPYTFEDRDLTTGMVFVVKYLRMKHVILFRLSNDVLQFNFYDHTKLILSRDGLVVTVIDRHSVIRTWSLEKLLRPVGDHATAKEKRKIEGVIHKIQYARDVLAKIKYHISSNAKASVNNPPVSANTRSAAITEREMGKPIR</sequence>
<feature type="domain" description="POLO box" evidence="11">
    <location>
        <begin position="593"/>
        <end position="678"/>
    </location>
</feature>
<dbReference type="PROSITE" id="PS50078">
    <property type="entry name" value="POLO_BOX"/>
    <property type="match status" value="2"/>
</dbReference>
<dbReference type="GO" id="GO:0005524">
    <property type="term" value="F:ATP binding"/>
    <property type="evidence" value="ECO:0007669"/>
    <property type="project" value="UniProtKB-UniRule"/>
</dbReference>
<dbReference type="Proteomes" id="UP000094043">
    <property type="component" value="Chromosome 3"/>
</dbReference>
<dbReference type="Pfam" id="PF00659">
    <property type="entry name" value="POLO_box"/>
    <property type="match status" value="2"/>
</dbReference>
<dbReference type="AlphaFoldDB" id="A0AAJ8JS04"/>
<dbReference type="GO" id="GO:0005634">
    <property type="term" value="C:nucleus"/>
    <property type="evidence" value="ECO:0007669"/>
    <property type="project" value="TreeGrafter"/>
</dbReference>
<dbReference type="PANTHER" id="PTHR24345:SF0">
    <property type="entry name" value="CELL CYCLE SERINE_THREONINE-PROTEIN KINASE CDC5_MSD2"/>
    <property type="match status" value="1"/>
</dbReference>
<keyword evidence="13" id="KW-1185">Reference proteome</keyword>
<evidence type="ECO:0000256" key="1">
    <source>
        <dbReference type="ARBA" id="ARBA00022527"/>
    </source>
</evidence>
<evidence type="ECO:0000256" key="3">
    <source>
        <dbReference type="ARBA" id="ARBA00022737"/>
    </source>
</evidence>
<dbReference type="FunFam" id="3.30.200.20:FF:000091">
    <property type="entry name" value="Serine/threonine-protein kinase PLK"/>
    <property type="match status" value="1"/>
</dbReference>
<dbReference type="Gene3D" id="1.10.510.10">
    <property type="entry name" value="Transferase(Phosphotransferase) domain 1"/>
    <property type="match status" value="1"/>
</dbReference>
<feature type="region of interest" description="Disordered" evidence="9">
    <location>
        <begin position="516"/>
        <end position="547"/>
    </location>
</feature>
<feature type="compositionally biased region" description="Basic and acidic residues" evidence="9">
    <location>
        <begin position="415"/>
        <end position="434"/>
    </location>
</feature>
<dbReference type="EMBL" id="CP143786">
    <property type="protein sequence ID" value="WVN87353.1"/>
    <property type="molecule type" value="Genomic_DNA"/>
</dbReference>
<evidence type="ECO:0000313" key="12">
    <source>
        <dbReference type="EMBL" id="WVN87353.1"/>
    </source>
</evidence>
<evidence type="ECO:0000256" key="2">
    <source>
        <dbReference type="ARBA" id="ARBA00022679"/>
    </source>
</evidence>
<evidence type="ECO:0000256" key="5">
    <source>
        <dbReference type="ARBA" id="ARBA00022777"/>
    </source>
</evidence>
<dbReference type="InterPro" id="IPR000719">
    <property type="entry name" value="Prot_kinase_dom"/>
</dbReference>
<evidence type="ECO:0000259" key="10">
    <source>
        <dbReference type="PROSITE" id="PS50011"/>
    </source>
</evidence>
<accession>A0AAJ8JS04</accession>
<dbReference type="PROSITE" id="PS00108">
    <property type="entry name" value="PROTEIN_KINASE_ST"/>
    <property type="match status" value="1"/>
</dbReference>
<dbReference type="CDD" id="cd13117">
    <property type="entry name" value="POLO_box_2"/>
    <property type="match status" value="1"/>
</dbReference>
<feature type="compositionally biased region" description="Basic and acidic residues" evidence="9">
    <location>
        <begin position="538"/>
        <end position="547"/>
    </location>
</feature>
<dbReference type="GO" id="GO:0004674">
    <property type="term" value="F:protein serine/threonine kinase activity"/>
    <property type="evidence" value="ECO:0007669"/>
    <property type="project" value="UniProtKB-KW"/>
</dbReference>
<dbReference type="SUPFAM" id="SSF82615">
    <property type="entry name" value="Polo-box domain"/>
    <property type="match status" value="2"/>
</dbReference>
<dbReference type="PROSITE" id="PS00107">
    <property type="entry name" value="PROTEIN_KINASE_ATP"/>
    <property type="match status" value="1"/>
</dbReference>
<protein>
    <recommendedName>
        <fullName evidence="8">Serine/threonine-protein kinase</fullName>
        <ecNumber evidence="8">2.7.11.21</ecNumber>
    </recommendedName>
</protein>
<dbReference type="GO" id="GO:0000922">
    <property type="term" value="C:spindle pole"/>
    <property type="evidence" value="ECO:0007669"/>
    <property type="project" value="TreeGrafter"/>
</dbReference>
<dbReference type="PANTHER" id="PTHR24345">
    <property type="entry name" value="SERINE/THREONINE-PROTEIN KINASE PLK"/>
    <property type="match status" value="1"/>
</dbReference>
<dbReference type="InterPro" id="IPR008271">
    <property type="entry name" value="Ser/Thr_kinase_AS"/>
</dbReference>
<comment type="catalytic activity">
    <reaction evidence="8">
        <text>L-threonyl-[protein] + ATP = O-phospho-L-threonyl-[protein] + ADP + H(+)</text>
        <dbReference type="Rhea" id="RHEA:46608"/>
        <dbReference type="Rhea" id="RHEA-COMP:11060"/>
        <dbReference type="Rhea" id="RHEA-COMP:11605"/>
        <dbReference type="ChEBI" id="CHEBI:15378"/>
        <dbReference type="ChEBI" id="CHEBI:30013"/>
        <dbReference type="ChEBI" id="CHEBI:30616"/>
        <dbReference type="ChEBI" id="CHEBI:61977"/>
        <dbReference type="ChEBI" id="CHEBI:456216"/>
        <dbReference type="EC" id="2.7.11.21"/>
    </reaction>
</comment>
<dbReference type="EC" id="2.7.11.21" evidence="8"/>
<comment type="similarity">
    <text evidence="8">Belongs to the protein kinase superfamily. Ser/Thr protein kinase family. CDC5/Polo subfamily.</text>
</comment>
<dbReference type="GeneID" id="91086743"/>
<reference evidence="12" key="2">
    <citation type="journal article" date="2022" name="Elife">
        <title>Obligate sexual reproduction of a homothallic fungus closely related to the Cryptococcus pathogenic species complex.</title>
        <authorList>
            <person name="Passer A.R."/>
            <person name="Clancey S.A."/>
            <person name="Shea T."/>
            <person name="David-Palma M."/>
            <person name="Averette A.F."/>
            <person name="Boekhout T."/>
            <person name="Porcel B.M."/>
            <person name="Nowrousian M."/>
            <person name="Cuomo C.A."/>
            <person name="Sun S."/>
            <person name="Heitman J."/>
            <person name="Coelho M.A."/>
        </authorList>
    </citation>
    <scope>NUCLEOTIDE SEQUENCE</scope>
    <source>
        <strain evidence="12">CBS 7841</strain>
    </source>
</reference>
<reference evidence="12" key="1">
    <citation type="submission" date="2016-06" db="EMBL/GenBank/DDBJ databases">
        <authorList>
            <person name="Cuomo C."/>
            <person name="Litvintseva A."/>
            <person name="Heitman J."/>
            <person name="Chen Y."/>
            <person name="Sun S."/>
            <person name="Springer D."/>
            <person name="Dromer F."/>
            <person name="Young S."/>
            <person name="Zeng Q."/>
            <person name="Chapman S."/>
            <person name="Gujja S."/>
            <person name="Saif S."/>
            <person name="Birren B."/>
        </authorList>
    </citation>
    <scope>NUCLEOTIDE SEQUENCE</scope>
    <source>
        <strain evidence="12">CBS 7841</strain>
    </source>
</reference>
<feature type="binding site" evidence="7">
    <location>
        <position position="65"/>
    </location>
    <ligand>
        <name>ATP</name>
        <dbReference type="ChEBI" id="CHEBI:30616"/>
    </ligand>
</feature>
<dbReference type="GO" id="GO:0005816">
    <property type="term" value="C:spindle pole body"/>
    <property type="evidence" value="ECO:0007669"/>
    <property type="project" value="TreeGrafter"/>
</dbReference>
<dbReference type="CDD" id="cd14099">
    <property type="entry name" value="STKc_PLK"/>
    <property type="match status" value="1"/>
</dbReference>
<feature type="domain" description="Protein kinase" evidence="10">
    <location>
        <begin position="37"/>
        <end position="292"/>
    </location>
</feature>
<evidence type="ECO:0000256" key="4">
    <source>
        <dbReference type="ARBA" id="ARBA00022741"/>
    </source>
</evidence>
<organism evidence="12 13">
    <name type="scientific">Cryptococcus depauperatus CBS 7841</name>
    <dbReference type="NCBI Taxonomy" id="1295531"/>
    <lineage>
        <taxon>Eukaryota</taxon>
        <taxon>Fungi</taxon>
        <taxon>Dikarya</taxon>
        <taxon>Basidiomycota</taxon>
        <taxon>Agaricomycotina</taxon>
        <taxon>Tremellomycetes</taxon>
        <taxon>Tremellales</taxon>
        <taxon>Cryptococcaceae</taxon>
        <taxon>Cryptococcus</taxon>
    </lineage>
</organism>
<dbReference type="InterPro" id="IPR033701">
    <property type="entry name" value="POLO_box_1"/>
</dbReference>
<dbReference type="RefSeq" id="XP_066068053.1">
    <property type="nucleotide sequence ID" value="XM_066211956.1"/>
</dbReference>
<feature type="compositionally biased region" description="Polar residues" evidence="9">
    <location>
        <begin position="516"/>
        <end position="531"/>
    </location>
</feature>
<dbReference type="SUPFAM" id="SSF56112">
    <property type="entry name" value="Protein kinase-like (PK-like)"/>
    <property type="match status" value="1"/>
</dbReference>
<feature type="region of interest" description="Disordered" evidence="9">
    <location>
        <begin position="405"/>
        <end position="446"/>
    </location>
</feature>
<feature type="domain" description="POLO box" evidence="11">
    <location>
        <begin position="699"/>
        <end position="790"/>
    </location>
</feature>
<dbReference type="PROSITE" id="PS50011">
    <property type="entry name" value="PROTEIN_KINASE_DOM"/>
    <property type="match status" value="1"/>
</dbReference>
<dbReference type="KEGG" id="cdep:91086743"/>
<dbReference type="Pfam" id="PF00069">
    <property type="entry name" value="Pkinase"/>
    <property type="match status" value="1"/>
</dbReference>
<dbReference type="FunFam" id="1.10.510.10:FF:000647">
    <property type="entry name" value="Serine/threonine-protein kinase"/>
    <property type="match status" value="1"/>
</dbReference>
<gene>
    <name evidence="12" type="ORF">L203_102531</name>
</gene>
<evidence type="ECO:0000313" key="13">
    <source>
        <dbReference type="Proteomes" id="UP000094043"/>
    </source>
</evidence>
<evidence type="ECO:0000259" key="11">
    <source>
        <dbReference type="PROSITE" id="PS50078"/>
    </source>
</evidence>
<dbReference type="InterPro" id="IPR017441">
    <property type="entry name" value="Protein_kinase_ATP_BS"/>
</dbReference>
<keyword evidence="1 8" id="KW-0723">Serine/threonine-protein kinase</keyword>
<dbReference type="GO" id="GO:0000776">
    <property type="term" value="C:kinetochore"/>
    <property type="evidence" value="ECO:0007669"/>
    <property type="project" value="TreeGrafter"/>
</dbReference>
<dbReference type="Gene3D" id="3.30.200.20">
    <property type="entry name" value="Phosphorylase Kinase, domain 1"/>
    <property type="match status" value="1"/>
</dbReference>
<evidence type="ECO:0000256" key="7">
    <source>
        <dbReference type="PROSITE-ProRule" id="PRU10141"/>
    </source>
</evidence>
<keyword evidence="4 7" id="KW-0547">Nucleotide-binding</keyword>
<keyword evidence="6 7" id="KW-0067">ATP-binding</keyword>
<keyword evidence="5 8" id="KW-0418">Kinase</keyword>
<dbReference type="InterPro" id="IPR011009">
    <property type="entry name" value="Kinase-like_dom_sf"/>
</dbReference>
<dbReference type="GO" id="GO:0007052">
    <property type="term" value="P:mitotic spindle organization"/>
    <property type="evidence" value="ECO:0007669"/>
    <property type="project" value="TreeGrafter"/>
</dbReference>
<dbReference type="CDD" id="cd13118">
    <property type="entry name" value="POLO_box_1"/>
    <property type="match status" value="1"/>
</dbReference>
<evidence type="ECO:0000256" key="8">
    <source>
        <dbReference type="RuleBase" id="RU361162"/>
    </source>
</evidence>
<dbReference type="SMART" id="SM00220">
    <property type="entry name" value="S_TKc"/>
    <property type="match status" value="1"/>
</dbReference>
<proteinExistence type="inferred from homology"/>
<dbReference type="GO" id="GO:0005737">
    <property type="term" value="C:cytoplasm"/>
    <property type="evidence" value="ECO:0007669"/>
    <property type="project" value="TreeGrafter"/>
</dbReference>
<dbReference type="InterPro" id="IPR033695">
    <property type="entry name" value="POLO_box_2"/>
</dbReference>
<keyword evidence="2 8" id="KW-0808">Transferase</keyword>
<dbReference type="FunFam" id="3.30.1120.30:FF:000009">
    <property type="entry name" value="Serine/threonine-protein kinase"/>
    <property type="match status" value="1"/>
</dbReference>
<keyword evidence="3" id="KW-0677">Repeat</keyword>
<name>A0AAJ8JS04_9TREE</name>
<dbReference type="InterPro" id="IPR036947">
    <property type="entry name" value="POLO_box_dom_sf"/>
</dbReference>